<dbReference type="Gramene" id="EES05395">
    <property type="protein sequence ID" value="EES05395"/>
    <property type="gene ID" value="SORBI_3004G208800"/>
</dbReference>
<dbReference type="OrthoDB" id="767974at2759"/>
<dbReference type="EMBL" id="CM027683">
    <property type="protein sequence ID" value="KAG0533782.1"/>
    <property type="molecule type" value="Genomic_DNA"/>
</dbReference>
<evidence type="ECO:0000313" key="3">
    <source>
        <dbReference type="Proteomes" id="UP000807115"/>
    </source>
</evidence>
<organism evidence="2 3">
    <name type="scientific">Sorghum bicolor</name>
    <name type="common">Sorghum</name>
    <name type="synonym">Sorghum vulgare</name>
    <dbReference type="NCBI Taxonomy" id="4558"/>
    <lineage>
        <taxon>Eukaryota</taxon>
        <taxon>Viridiplantae</taxon>
        <taxon>Streptophyta</taxon>
        <taxon>Embryophyta</taxon>
        <taxon>Tracheophyta</taxon>
        <taxon>Spermatophyta</taxon>
        <taxon>Magnoliopsida</taxon>
        <taxon>Liliopsida</taxon>
        <taxon>Poales</taxon>
        <taxon>Poaceae</taxon>
        <taxon>PACMAD clade</taxon>
        <taxon>Panicoideae</taxon>
        <taxon>Andropogonodae</taxon>
        <taxon>Andropogoneae</taxon>
        <taxon>Sorghinae</taxon>
        <taxon>Sorghum</taxon>
    </lineage>
</organism>
<accession>A0A921R6T3</accession>
<sequence length="623" mass="70366">MEFTFEDAEELCSLVSSQQSHVDEKRRWLESTVLSPDGCIRRAKRPKFLDDAYLPESYIRSEDISCDKVRGSINKVWSSECNGYTHHLVQEGLQLFNLKKENEPFGLEYLGVMQDTISKLTYEMLHAVACIVSHNKFTFDKTRSVMEKIVKSHLPSYLASLDQKDMLCQLFNIFTNPCSYRSGSVRLVTPVSPQLLSSINRALDELEGMPMQGLVAMNRNIRGKPCTPKFGLIARSSTRARIIKMVRKRCNKILAKLEEGNYLPKKLAKAMSVVNLYQKQKLSSVSILQSEFFPFAKETISLQNDILNALWSLPKITHEKLKLLRPILDHDSKVERTHLRAALRNYLTECLFGCDDDLPDEALRAIAFINQISRRQRVVLTEERKEAEVDAVLNLSSHLKALAHCCIEECSCEELISLGNDCCNEDNDFILSWTNYFNLSSEQQEVHEPCRSVSLLGTDITRGSCWGETIGDTHNVSRAGSKSEVLRKHCDRAEDSGSTRHCRDNEAVNSDMEPYAEMSVDANHLKKSRCSEVTAICDETSILAHSIIGQILDEWLPTENNEVDKLTRGHVGGGLMPQAPQDDDNRPANSAEAIEGDIFIRAVECVLPNLPKSCIDEVKRLMS</sequence>
<gene>
    <name evidence="2" type="ORF">BDA96_04G222600</name>
</gene>
<dbReference type="OMA" id="YHISEDE"/>
<proteinExistence type="predicted"/>
<comment type="caution">
    <text evidence="2">The sequence shown here is derived from an EMBL/GenBank/DDBJ whole genome shotgun (WGS) entry which is preliminary data.</text>
</comment>
<dbReference type="AlphaFoldDB" id="A0A921R6T3"/>
<dbReference type="Proteomes" id="UP000807115">
    <property type="component" value="Chromosome 4"/>
</dbReference>
<reference evidence="2" key="1">
    <citation type="journal article" date="2019" name="BMC Genomics">
        <title>A new reference genome for Sorghum bicolor reveals high levels of sequence similarity between sweet and grain genotypes: implications for the genetics of sugar metabolism.</title>
        <authorList>
            <person name="Cooper E.A."/>
            <person name="Brenton Z.W."/>
            <person name="Flinn B.S."/>
            <person name="Jenkins J."/>
            <person name="Shu S."/>
            <person name="Flowers D."/>
            <person name="Luo F."/>
            <person name="Wang Y."/>
            <person name="Xia P."/>
            <person name="Barry K."/>
            <person name="Daum C."/>
            <person name="Lipzen A."/>
            <person name="Yoshinaga Y."/>
            <person name="Schmutz J."/>
            <person name="Saski C."/>
            <person name="Vermerris W."/>
            <person name="Kresovich S."/>
        </authorList>
    </citation>
    <scope>NUCLEOTIDE SEQUENCE</scope>
</reference>
<dbReference type="PANTHER" id="PTHR36071">
    <property type="entry name" value="DNA DOUBLE-STRAND BREAK REPAIR PROTEIN"/>
    <property type="match status" value="1"/>
</dbReference>
<protein>
    <submittedName>
        <fullName evidence="2">Uncharacterized protein</fullName>
    </submittedName>
</protein>
<reference evidence="2" key="2">
    <citation type="submission" date="2020-10" db="EMBL/GenBank/DDBJ databases">
        <authorList>
            <person name="Cooper E.A."/>
            <person name="Brenton Z.W."/>
            <person name="Flinn B.S."/>
            <person name="Jenkins J."/>
            <person name="Shu S."/>
            <person name="Flowers D."/>
            <person name="Luo F."/>
            <person name="Wang Y."/>
            <person name="Xia P."/>
            <person name="Barry K."/>
            <person name="Daum C."/>
            <person name="Lipzen A."/>
            <person name="Yoshinaga Y."/>
            <person name="Schmutz J."/>
            <person name="Saski C."/>
            <person name="Vermerris W."/>
            <person name="Kresovich S."/>
        </authorList>
    </citation>
    <scope>NUCLEOTIDE SEQUENCE</scope>
</reference>
<dbReference type="PANTHER" id="PTHR36071:SF1">
    <property type="entry name" value="DNA DOUBLE-STRAND BREAK REPAIR PROTEIN"/>
    <property type="match status" value="1"/>
</dbReference>
<feature type="region of interest" description="Disordered" evidence="1">
    <location>
        <begin position="568"/>
        <end position="589"/>
    </location>
</feature>
<dbReference type="KEGG" id="sbi:8072436"/>
<evidence type="ECO:0000313" key="2">
    <source>
        <dbReference type="EMBL" id="KAG0533782.1"/>
    </source>
</evidence>
<name>A0A921R6T3_SORBI</name>
<evidence type="ECO:0000256" key="1">
    <source>
        <dbReference type="SAM" id="MobiDB-lite"/>
    </source>
</evidence>